<keyword evidence="4" id="KW-0808">Transferase</keyword>
<evidence type="ECO:0000256" key="2">
    <source>
        <dbReference type="ARBA" id="ARBA00009836"/>
    </source>
</evidence>
<dbReference type="GO" id="GO:0000215">
    <property type="term" value="F:tRNA 2'-phosphotransferase activity"/>
    <property type="evidence" value="ECO:0007669"/>
    <property type="project" value="UniProtKB-EC"/>
</dbReference>
<evidence type="ECO:0000256" key="6">
    <source>
        <dbReference type="ARBA" id="ARBA00047949"/>
    </source>
</evidence>
<dbReference type="PANTHER" id="PTHR12684">
    <property type="entry name" value="PUTATIVE PHOSPHOTRANSFERASE"/>
    <property type="match status" value="1"/>
</dbReference>
<dbReference type="EC" id="2.7.1.160" evidence="3"/>
<feature type="compositionally biased region" description="Low complexity" evidence="7">
    <location>
        <begin position="287"/>
        <end position="306"/>
    </location>
</feature>
<accession>A0A7S4VYV7</accession>
<evidence type="ECO:0000256" key="4">
    <source>
        <dbReference type="ARBA" id="ARBA00022679"/>
    </source>
</evidence>
<evidence type="ECO:0000256" key="3">
    <source>
        <dbReference type="ARBA" id="ARBA00012007"/>
    </source>
</evidence>
<comment type="similarity">
    <text evidence="2">Belongs to the KptA/TPT1 family.</text>
</comment>
<dbReference type="PANTHER" id="PTHR12684:SF2">
    <property type="entry name" value="TRNA 2'-PHOSPHOTRANSFERASE 1"/>
    <property type="match status" value="1"/>
</dbReference>
<evidence type="ECO:0000313" key="8">
    <source>
        <dbReference type="EMBL" id="CAE4611331.1"/>
    </source>
</evidence>
<feature type="compositionally biased region" description="Pro residues" evidence="7">
    <location>
        <begin position="163"/>
        <end position="173"/>
    </location>
</feature>
<dbReference type="InterPro" id="IPR042080">
    <property type="entry name" value="RNA_2'-PTrans_N"/>
</dbReference>
<dbReference type="GO" id="GO:0006388">
    <property type="term" value="P:tRNA splicing, via endonucleolytic cleavage and ligation"/>
    <property type="evidence" value="ECO:0007669"/>
    <property type="project" value="TreeGrafter"/>
</dbReference>
<dbReference type="InterPro" id="IPR042081">
    <property type="entry name" value="RNA_2'-PTrans_C"/>
</dbReference>
<feature type="compositionally biased region" description="Low complexity" evidence="7">
    <location>
        <begin position="231"/>
        <end position="241"/>
    </location>
</feature>
<comment type="function">
    <text evidence="1">Catalyzes the last step of tRNA splicing, the transfer of the splice junction 2'-phosphate from ligated tRNA to NAD to produce ADP-ribose 1''-2'' cyclic phosphate.</text>
</comment>
<dbReference type="AlphaFoldDB" id="A0A7S4VYV7"/>
<dbReference type="Gene3D" id="3.20.170.30">
    <property type="match status" value="1"/>
</dbReference>
<keyword evidence="5" id="KW-0520">NAD</keyword>
<feature type="region of interest" description="Disordered" evidence="7">
    <location>
        <begin position="195"/>
        <end position="308"/>
    </location>
</feature>
<feature type="compositionally biased region" description="Low complexity" evidence="7">
    <location>
        <begin position="195"/>
        <end position="221"/>
    </location>
</feature>
<dbReference type="InterPro" id="IPR002745">
    <property type="entry name" value="Ptrans_KptA/Tpt1"/>
</dbReference>
<reference evidence="8" key="1">
    <citation type="submission" date="2021-01" db="EMBL/GenBank/DDBJ databases">
        <authorList>
            <person name="Corre E."/>
            <person name="Pelletier E."/>
            <person name="Niang G."/>
            <person name="Scheremetjew M."/>
            <person name="Finn R."/>
            <person name="Kale V."/>
            <person name="Holt S."/>
            <person name="Cochrane G."/>
            <person name="Meng A."/>
            <person name="Brown T."/>
            <person name="Cohen L."/>
        </authorList>
    </citation>
    <scope>NUCLEOTIDE SEQUENCE</scope>
    <source>
        <strain evidence="8">CCMP3105</strain>
    </source>
</reference>
<evidence type="ECO:0000256" key="7">
    <source>
        <dbReference type="SAM" id="MobiDB-lite"/>
    </source>
</evidence>
<dbReference type="Pfam" id="PF01885">
    <property type="entry name" value="PTS_2-RNA"/>
    <property type="match status" value="1"/>
</dbReference>
<feature type="compositionally biased region" description="Gly residues" evidence="7">
    <location>
        <begin position="265"/>
        <end position="286"/>
    </location>
</feature>
<organism evidence="8">
    <name type="scientific">Alexandrium monilatum</name>
    <dbReference type="NCBI Taxonomy" id="311494"/>
    <lineage>
        <taxon>Eukaryota</taxon>
        <taxon>Sar</taxon>
        <taxon>Alveolata</taxon>
        <taxon>Dinophyceae</taxon>
        <taxon>Gonyaulacales</taxon>
        <taxon>Pyrocystaceae</taxon>
        <taxon>Alexandrium</taxon>
    </lineage>
</organism>
<protein>
    <recommendedName>
        <fullName evidence="3">2'-phosphotransferase</fullName>
        <ecNumber evidence="3">2.7.1.160</ecNumber>
    </recommendedName>
</protein>
<comment type="catalytic activity">
    <reaction evidence="6">
        <text>2'-phospho-[ligated tRNA] + NAD(+) = mature tRNA + ADP-alpha-D-ribose 1'',2''-cyclic phosphate + nicotinamide</text>
        <dbReference type="Rhea" id="RHEA:23324"/>
        <dbReference type="Rhea" id="RHEA-COMP:11106"/>
        <dbReference type="Rhea" id="RHEA-COMP:11107"/>
        <dbReference type="ChEBI" id="CHEBI:17154"/>
        <dbReference type="ChEBI" id="CHEBI:57540"/>
        <dbReference type="ChEBI" id="CHEBI:76596"/>
        <dbReference type="ChEBI" id="CHEBI:82883"/>
        <dbReference type="ChEBI" id="CHEBI:85027"/>
        <dbReference type="EC" id="2.7.1.160"/>
    </reaction>
</comment>
<evidence type="ECO:0000256" key="5">
    <source>
        <dbReference type="ARBA" id="ARBA00023027"/>
    </source>
</evidence>
<sequence>MAAGPVGCSAGGAGSACVSEAKPGVGAAAGIGQALAHFLGQWTDSQGHDVGTLGRRPVRELAAADGAATRVATAVEPYQAGLERNSGNQLKVELRKAGRKTIQLDIRPKNGTFICGHYEMCQKRSDYNTIHWMNKKYTPQKPAIHSVWNRGGDAARRPLMRRQPPPPPSPLAMPPALAGGECGCFPAASSTAPALSSPVGAGYAPSASSTTPTRSSPPGAGYLPSTFSATPVPSSPVGVVPHQRPVGTGCASSASSTALAHGSPVGSGGPVGATPAAGGGAAGGPASGRSRGQVVRTGETTTVGTCEGRGHDMHRLEQISRKLSQVLRHGDRVAVREDGFSDVQEVLRLRRLQELRCTLEDLQLVVDGSPESGNRKERFQLIFDEMGGPMIRAVQGFSRKDVIADRAYRRLTGADKSLPEACVHGTYRQHWVSICKLGLLPGGLGGRQKRSEVHFACAEPDKDAAVSGMRSDCNLVIWVDLRRALEDGLPFYLSENGVILSPGDAGGCIPTRYFLRVVDYTVDPPTMLWESGSAMQ</sequence>
<dbReference type="EMBL" id="HBNR01048655">
    <property type="protein sequence ID" value="CAE4611331.1"/>
    <property type="molecule type" value="Transcribed_RNA"/>
</dbReference>
<dbReference type="Gene3D" id="1.10.10.970">
    <property type="entry name" value="RNA 2'-phosphotransferase, Tpt1/KptA family, N-terminal domain"/>
    <property type="match status" value="1"/>
</dbReference>
<feature type="compositionally biased region" description="Low complexity" evidence="7">
    <location>
        <begin position="251"/>
        <end position="264"/>
    </location>
</feature>
<feature type="region of interest" description="Disordered" evidence="7">
    <location>
        <begin position="156"/>
        <end position="175"/>
    </location>
</feature>
<proteinExistence type="inferred from homology"/>
<gene>
    <name evidence="8" type="ORF">AMON00008_LOCUS33975</name>
</gene>
<name>A0A7S4VYV7_9DINO</name>
<evidence type="ECO:0000256" key="1">
    <source>
        <dbReference type="ARBA" id="ARBA00003343"/>
    </source>
</evidence>
<dbReference type="SUPFAM" id="SSF56399">
    <property type="entry name" value="ADP-ribosylation"/>
    <property type="match status" value="1"/>
</dbReference>